<evidence type="ECO:0000256" key="3">
    <source>
        <dbReference type="ARBA" id="ARBA00023002"/>
    </source>
</evidence>
<reference evidence="5" key="1">
    <citation type="journal article" date="2021" name="Nat. Commun.">
        <title>Genetic determinants of endophytism in the Arabidopsis root mycobiome.</title>
        <authorList>
            <person name="Mesny F."/>
            <person name="Miyauchi S."/>
            <person name="Thiergart T."/>
            <person name="Pickel B."/>
            <person name="Atanasova L."/>
            <person name="Karlsson M."/>
            <person name="Huettel B."/>
            <person name="Barry K.W."/>
            <person name="Haridas S."/>
            <person name="Chen C."/>
            <person name="Bauer D."/>
            <person name="Andreopoulos W."/>
            <person name="Pangilinan J."/>
            <person name="LaButti K."/>
            <person name="Riley R."/>
            <person name="Lipzen A."/>
            <person name="Clum A."/>
            <person name="Drula E."/>
            <person name="Henrissat B."/>
            <person name="Kohler A."/>
            <person name="Grigoriev I.V."/>
            <person name="Martin F.M."/>
            <person name="Hacquard S."/>
        </authorList>
    </citation>
    <scope>NUCLEOTIDE SEQUENCE</scope>
    <source>
        <strain evidence="5">MPI-CAGE-CH-0243</strain>
    </source>
</reference>
<dbReference type="GO" id="GO:0019433">
    <property type="term" value="P:triglyceride catabolic process"/>
    <property type="evidence" value="ECO:0007669"/>
    <property type="project" value="TreeGrafter"/>
</dbReference>
<dbReference type="GO" id="GO:0004806">
    <property type="term" value="F:triacylglycerol lipase activity"/>
    <property type="evidence" value="ECO:0007669"/>
    <property type="project" value="TreeGrafter"/>
</dbReference>
<dbReference type="GO" id="GO:0005811">
    <property type="term" value="C:lipid droplet"/>
    <property type="evidence" value="ECO:0007669"/>
    <property type="project" value="TreeGrafter"/>
</dbReference>
<protein>
    <recommendedName>
        <fullName evidence="7">NADPH-dependent 1-acyldihydroxyacetone phosphate reductase</fullName>
    </recommendedName>
</protein>
<dbReference type="PROSITE" id="PS00061">
    <property type="entry name" value="ADH_SHORT"/>
    <property type="match status" value="1"/>
</dbReference>
<dbReference type="PANTHER" id="PTHR44169:SF6">
    <property type="entry name" value="NADPH-DEPENDENT 1-ACYLDIHYDROXYACETONE PHOSPHATE REDUCTASE"/>
    <property type="match status" value="1"/>
</dbReference>
<evidence type="ECO:0000256" key="2">
    <source>
        <dbReference type="ARBA" id="ARBA00022857"/>
    </source>
</evidence>
<proteinExistence type="inferred from homology"/>
<dbReference type="AlphaFoldDB" id="A0A9P9D3K7"/>
<dbReference type="GO" id="GO:0006654">
    <property type="term" value="P:phosphatidic acid biosynthetic process"/>
    <property type="evidence" value="ECO:0007669"/>
    <property type="project" value="TreeGrafter"/>
</dbReference>
<comment type="similarity">
    <text evidence="1 4">Belongs to the short-chain dehydrogenases/reductases (SDR) family.</text>
</comment>
<dbReference type="PANTHER" id="PTHR44169">
    <property type="entry name" value="NADPH-DEPENDENT 1-ACYLDIHYDROXYACETONE PHOSPHATE REDUCTASE"/>
    <property type="match status" value="1"/>
</dbReference>
<dbReference type="PRINTS" id="PR00081">
    <property type="entry name" value="GDHRDH"/>
</dbReference>
<dbReference type="Proteomes" id="UP000700596">
    <property type="component" value="Unassembled WGS sequence"/>
</dbReference>
<evidence type="ECO:0000313" key="6">
    <source>
        <dbReference type="Proteomes" id="UP000700596"/>
    </source>
</evidence>
<keyword evidence="2" id="KW-0521">NADP</keyword>
<keyword evidence="3" id="KW-0560">Oxidoreductase</keyword>
<keyword evidence="6" id="KW-1185">Reference proteome</keyword>
<gene>
    <name evidence="5" type="ORF">B0J11DRAFT_542641</name>
</gene>
<dbReference type="InterPro" id="IPR020904">
    <property type="entry name" value="Sc_DH/Rdtase_CS"/>
</dbReference>
<evidence type="ECO:0000313" key="5">
    <source>
        <dbReference type="EMBL" id="KAH7112090.1"/>
    </source>
</evidence>
<dbReference type="SUPFAM" id="SSF51735">
    <property type="entry name" value="NAD(P)-binding Rossmann-fold domains"/>
    <property type="match status" value="1"/>
</dbReference>
<dbReference type="InterPro" id="IPR036291">
    <property type="entry name" value="NAD(P)-bd_dom_sf"/>
</dbReference>
<dbReference type="GO" id="GO:0000140">
    <property type="term" value="F:acylglycerone-phosphate reductase (NADP+) activity"/>
    <property type="evidence" value="ECO:0007669"/>
    <property type="project" value="TreeGrafter"/>
</dbReference>
<dbReference type="PRINTS" id="PR00080">
    <property type="entry name" value="SDRFAMILY"/>
</dbReference>
<organism evidence="5 6">
    <name type="scientific">Dendryphion nanum</name>
    <dbReference type="NCBI Taxonomy" id="256645"/>
    <lineage>
        <taxon>Eukaryota</taxon>
        <taxon>Fungi</taxon>
        <taxon>Dikarya</taxon>
        <taxon>Ascomycota</taxon>
        <taxon>Pezizomycotina</taxon>
        <taxon>Dothideomycetes</taxon>
        <taxon>Pleosporomycetidae</taxon>
        <taxon>Pleosporales</taxon>
        <taxon>Torulaceae</taxon>
        <taxon>Dendryphion</taxon>
    </lineage>
</organism>
<evidence type="ECO:0000256" key="1">
    <source>
        <dbReference type="ARBA" id="ARBA00006484"/>
    </source>
</evidence>
<accession>A0A9P9D3K7</accession>
<dbReference type="EMBL" id="JAGMWT010000022">
    <property type="protein sequence ID" value="KAH7112090.1"/>
    <property type="molecule type" value="Genomic_DNA"/>
</dbReference>
<dbReference type="Pfam" id="PF00106">
    <property type="entry name" value="adh_short"/>
    <property type="match status" value="1"/>
</dbReference>
<name>A0A9P9D3K7_9PLEO</name>
<dbReference type="InterPro" id="IPR002347">
    <property type="entry name" value="SDR_fam"/>
</dbReference>
<evidence type="ECO:0000256" key="4">
    <source>
        <dbReference type="RuleBase" id="RU000363"/>
    </source>
</evidence>
<comment type="caution">
    <text evidence="5">The sequence shown here is derived from an EMBL/GenBank/DDBJ whole genome shotgun (WGS) entry which is preliminary data.</text>
</comment>
<evidence type="ECO:0008006" key="7">
    <source>
        <dbReference type="Google" id="ProtNLM"/>
    </source>
</evidence>
<sequence length="305" mass="32914">MSSSTQKTVLITGCSNGSAGHALALEFASRNMRVFATARSLKSLSGLQEKGIEVLTLDVTSAESIAALKVEISSRTGGKLDMLFNNAGSMYEIPAIEADPTRVRAMFDANVFGVFDMTSAFAPLLLAAVKDKSNPPTIINTASVLARVPYPFSAAYNASKAAVASYTDTLRLELAPLGIKVVTLFMGVVSTNIATFDSVQFGPDSLYVDAEAGVKNRSREHQVSGMKPDQFARGVVNALIGQNSRPSRNEYIWKGAQASTIWLLNAIGWRKIFDPTIEKEIGFNQEVKRLVAQRGRDAVQRKSQA</sequence>
<dbReference type="GO" id="GO:0005783">
    <property type="term" value="C:endoplasmic reticulum"/>
    <property type="evidence" value="ECO:0007669"/>
    <property type="project" value="TreeGrafter"/>
</dbReference>
<dbReference type="Gene3D" id="3.40.50.720">
    <property type="entry name" value="NAD(P)-binding Rossmann-like Domain"/>
    <property type="match status" value="1"/>
</dbReference>
<dbReference type="OrthoDB" id="2102561at2759"/>